<evidence type="ECO:0000313" key="2">
    <source>
        <dbReference type="EMBL" id="PSF37159.1"/>
    </source>
</evidence>
<dbReference type="RefSeq" id="WP_106457122.1">
    <property type="nucleotide sequence ID" value="NZ_PXOH01000011.1"/>
</dbReference>
<reference evidence="2 3" key="2">
    <citation type="submission" date="2018-03" db="EMBL/GenBank/DDBJ databases">
        <authorList>
            <person name="Keele B.F."/>
        </authorList>
    </citation>
    <scope>NUCLEOTIDE SEQUENCE [LARGE SCALE GENOMIC DNA]</scope>
    <source>
        <strain evidence="2 3">CCALA 016</strain>
    </source>
</reference>
<dbReference type="Gene3D" id="1.10.1220.10">
    <property type="entry name" value="Met repressor-like"/>
    <property type="match status" value="1"/>
</dbReference>
<dbReference type="OrthoDB" id="7063513at2"/>
<dbReference type="Pfam" id="PF01402">
    <property type="entry name" value="RHH_1"/>
    <property type="match status" value="1"/>
</dbReference>
<dbReference type="EMBL" id="PXOH01000011">
    <property type="protein sequence ID" value="PSF37159.1"/>
    <property type="molecule type" value="Genomic_DNA"/>
</dbReference>
<sequence length="80" mass="8824">MANQFKASEKGTKIRLTLDVSQELNNTLNELADDGNTTKSDILRRAIALMEIAVKAQKEGGKVMLVNNDKSETKEIVGLY</sequence>
<dbReference type="AlphaFoldDB" id="A0A2T1LXQ5"/>
<evidence type="ECO:0000259" key="1">
    <source>
        <dbReference type="Pfam" id="PF01402"/>
    </source>
</evidence>
<accession>A0A2T1LXQ5</accession>
<name>A0A2T1LXQ5_9CHRO</name>
<keyword evidence="2" id="KW-0238">DNA-binding</keyword>
<comment type="caution">
    <text evidence="2">The sequence shown here is derived from an EMBL/GenBank/DDBJ whole genome shotgun (WGS) entry which is preliminary data.</text>
</comment>
<dbReference type="Proteomes" id="UP000239001">
    <property type="component" value="Unassembled WGS sequence"/>
</dbReference>
<keyword evidence="3" id="KW-1185">Reference proteome</keyword>
<organism evidence="2 3">
    <name type="scientific">Aphanothece hegewaldii CCALA 016</name>
    <dbReference type="NCBI Taxonomy" id="2107694"/>
    <lineage>
        <taxon>Bacteria</taxon>
        <taxon>Bacillati</taxon>
        <taxon>Cyanobacteriota</taxon>
        <taxon>Cyanophyceae</taxon>
        <taxon>Oscillatoriophycideae</taxon>
        <taxon>Chroococcales</taxon>
        <taxon>Aphanothecaceae</taxon>
        <taxon>Aphanothece</taxon>
    </lineage>
</organism>
<proteinExistence type="predicted"/>
<feature type="domain" description="Ribbon-helix-helix protein CopG" evidence="1">
    <location>
        <begin position="15"/>
        <end position="48"/>
    </location>
</feature>
<reference evidence="2 3" key="1">
    <citation type="submission" date="2018-03" db="EMBL/GenBank/DDBJ databases">
        <title>The ancient ancestry and fast evolution of plastids.</title>
        <authorList>
            <person name="Moore K.R."/>
            <person name="Magnabosco C."/>
            <person name="Momper L."/>
            <person name="Gold D.A."/>
            <person name="Bosak T."/>
            <person name="Fournier G.P."/>
        </authorList>
    </citation>
    <scope>NUCLEOTIDE SEQUENCE [LARGE SCALE GENOMIC DNA]</scope>
    <source>
        <strain evidence="2 3">CCALA 016</strain>
    </source>
</reference>
<dbReference type="GO" id="GO:0003677">
    <property type="term" value="F:DNA binding"/>
    <property type="evidence" value="ECO:0007669"/>
    <property type="project" value="UniProtKB-KW"/>
</dbReference>
<dbReference type="GO" id="GO:0006355">
    <property type="term" value="P:regulation of DNA-templated transcription"/>
    <property type="evidence" value="ECO:0007669"/>
    <property type="project" value="InterPro"/>
</dbReference>
<dbReference type="InterPro" id="IPR002145">
    <property type="entry name" value="CopG"/>
</dbReference>
<gene>
    <name evidence="2" type="ORF">C7H19_12045</name>
</gene>
<protein>
    <submittedName>
        <fullName evidence="2">DNA-binding protein</fullName>
    </submittedName>
</protein>
<evidence type="ECO:0000313" key="3">
    <source>
        <dbReference type="Proteomes" id="UP000239001"/>
    </source>
</evidence>
<dbReference type="InterPro" id="IPR013321">
    <property type="entry name" value="Arc_rbn_hlx_hlx"/>
</dbReference>